<dbReference type="EMBL" id="ASPP01004102">
    <property type="protein sequence ID" value="ETO32552.1"/>
    <property type="molecule type" value="Genomic_DNA"/>
</dbReference>
<evidence type="ECO:0000313" key="5">
    <source>
        <dbReference type="Proteomes" id="UP000023152"/>
    </source>
</evidence>
<name>X6P4M9_RETFI</name>
<proteinExistence type="inferred from homology"/>
<dbReference type="GO" id="GO:0006646">
    <property type="term" value="P:phosphatidylethanolamine biosynthetic process"/>
    <property type="evidence" value="ECO:0007669"/>
    <property type="project" value="TreeGrafter"/>
</dbReference>
<comment type="pathway">
    <text evidence="1">Phospholipid metabolism; phosphatidylethanolamine biosynthesis; phosphatidylethanolamine from ethanolamine: step 1/3.</text>
</comment>
<dbReference type="Proteomes" id="UP000023152">
    <property type="component" value="Unassembled WGS sequence"/>
</dbReference>
<evidence type="ECO:0000256" key="2">
    <source>
        <dbReference type="ARBA" id="ARBA00038211"/>
    </source>
</evidence>
<dbReference type="Gene3D" id="3.30.200.20">
    <property type="entry name" value="Phosphorylase Kinase, domain 1"/>
    <property type="match status" value="1"/>
</dbReference>
<dbReference type="GO" id="GO:0004305">
    <property type="term" value="F:ethanolamine kinase activity"/>
    <property type="evidence" value="ECO:0007669"/>
    <property type="project" value="UniProtKB-EC"/>
</dbReference>
<organism evidence="4 5">
    <name type="scientific">Reticulomyxa filosa</name>
    <dbReference type="NCBI Taxonomy" id="46433"/>
    <lineage>
        <taxon>Eukaryota</taxon>
        <taxon>Sar</taxon>
        <taxon>Rhizaria</taxon>
        <taxon>Retaria</taxon>
        <taxon>Foraminifera</taxon>
        <taxon>Monothalamids</taxon>
        <taxon>Reticulomyxidae</taxon>
        <taxon>Reticulomyxa</taxon>
    </lineage>
</organism>
<comment type="similarity">
    <text evidence="2">Belongs to the choline/ethanolamine kinase family.</text>
</comment>
<evidence type="ECO:0000256" key="1">
    <source>
        <dbReference type="ARBA" id="ARBA00037883"/>
    </source>
</evidence>
<evidence type="ECO:0000313" key="4">
    <source>
        <dbReference type="EMBL" id="ETO32552.1"/>
    </source>
</evidence>
<accession>X6P4M9</accession>
<dbReference type="PANTHER" id="PTHR22603:SF66">
    <property type="entry name" value="ETHANOLAMINE KINASE"/>
    <property type="match status" value="1"/>
</dbReference>
<dbReference type="Pfam" id="PF01633">
    <property type="entry name" value="Choline_kinase"/>
    <property type="match status" value="1"/>
</dbReference>
<evidence type="ECO:0000256" key="3">
    <source>
        <dbReference type="ARBA" id="ARBA00038874"/>
    </source>
</evidence>
<gene>
    <name evidence="4" type="ORF">RFI_04565</name>
</gene>
<dbReference type="GO" id="GO:0005737">
    <property type="term" value="C:cytoplasm"/>
    <property type="evidence" value="ECO:0007669"/>
    <property type="project" value="TreeGrafter"/>
</dbReference>
<dbReference type="PANTHER" id="PTHR22603">
    <property type="entry name" value="CHOLINE/ETHANOALAMINE KINASE"/>
    <property type="match status" value="1"/>
</dbReference>
<dbReference type="InterPro" id="IPR011009">
    <property type="entry name" value="Kinase-like_dom_sf"/>
</dbReference>
<dbReference type="EC" id="2.7.1.82" evidence="3"/>
<protein>
    <recommendedName>
        <fullName evidence="3">ethanolamine kinase</fullName>
        <ecNumber evidence="3">2.7.1.82</ecNumber>
    </recommendedName>
</protein>
<keyword evidence="5" id="KW-1185">Reference proteome</keyword>
<sequence length="141" mass="16503">MAVDIVRVCDELFAQLAVNDPLLQKKNRQSATTDMMVSEIQHKTKDIIAMDESDKKYTIKQIQGGITNFLYLVIDQQKRYVTYPVLLRIYGENTEYFIDRAKESLLFYELGTEKHAYFGPMLLGKKKEEKIMTFFFDDIVL</sequence>
<dbReference type="SUPFAM" id="SSF56112">
    <property type="entry name" value="Protein kinase-like (PK-like)"/>
    <property type="match status" value="1"/>
</dbReference>
<reference evidence="4 5" key="1">
    <citation type="journal article" date="2013" name="Curr. Biol.">
        <title>The Genome of the Foraminiferan Reticulomyxa filosa.</title>
        <authorList>
            <person name="Glockner G."/>
            <person name="Hulsmann N."/>
            <person name="Schleicher M."/>
            <person name="Noegel A.A."/>
            <person name="Eichinger L."/>
            <person name="Gallinger C."/>
            <person name="Pawlowski J."/>
            <person name="Sierra R."/>
            <person name="Euteneuer U."/>
            <person name="Pillet L."/>
            <person name="Moustafa A."/>
            <person name="Platzer M."/>
            <person name="Groth M."/>
            <person name="Szafranski K."/>
            <person name="Schliwa M."/>
        </authorList>
    </citation>
    <scope>NUCLEOTIDE SEQUENCE [LARGE SCALE GENOMIC DNA]</scope>
</reference>
<dbReference type="AlphaFoldDB" id="X6P4M9"/>
<comment type="caution">
    <text evidence="4">The sequence shown here is derived from an EMBL/GenBank/DDBJ whole genome shotgun (WGS) entry which is preliminary data.</text>
</comment>